<dbReference type="AlphaFoldDB" id="A0A414JB35"/>
<dbReference type="InterPro" id="IPR007936">
    <property type="entry name" value="VapE-like_dom"/>
</dbReference>
<organism evidence="2 3">
    <name type="scientific">Blautia obeum</name>
    <dbReference type="NCBI Taxonomy" id="40520"/>
    <lineage>
        <taxon>Bacteria</taxon>
        <taxon>Bacillati</taxon>
        <taxon>Bacillota</taxon>
        <taxon>Clostridia</taxon>
        <taxon>Lachnospirales</taxon>
        <taxon>Lachnospiraceae</taxon>
        <taxon>Blautia</taxon>
    </lineage>
</organism>
<feature type="domain" description="Virulence-associated protein E-like" evidence="1">
    <location>
        <begin position="126"/>
        <end position="348"/>
    </location>
</feature>
<dbReference type="PANTHER" id="PTHR34985:SF1">
    <property type="entry name" value="SLR0554 PROTEIN"/>
    <property type="match status" value="1"/>
</dbReference>
<sequence length="444" mass="50706">MEDLNLRDSPVEQPMGNVHKLLIYAYDADGKPKKIKQLIKNHELIMENDPRISGKIKYNEFSHQIYLFGSVPWEAENNCRAWSSGDDSALFSLIQCDYGLSNRQDFFDAVKNVAARHKFHPIKDLLDSFRWDGEKHIRHLLPDYLGAENSDYNYEIMRLWMTGAVARIYQPGCKFDYCMILQGAQGVGKSTLPRLMALDDSWFSDSLDSLDTDRSAQSLMGVWICELAELKSLARTAGGMESVKKFLTATQDRFRQPYERRADTYLRSCVFMGTTNKSDFLSDQTGNRRFLIVKVGEQKPAKNLFDESSMEDIRQSWAEAVHIWKNEKPTLVLPEALKQEAEQAQNENMADDGSCGIIQAYLENQTKVCAIQIWQEALGQSGTPPKWKAAEINSIISKVPGWVKIKNVSRFGTYGSQRGFERMPTNKNDFVTVDTEQQNELPFD</sequence>
<dbReference type="RefSeq" id="WP_118049867.1">
    <property type="nucleotide sequence ID" value="NZ_CABJFK010000001.1"/>
</dbReference>
<comment type="caution">
    <text evidence="2">The sequence shown here is derived from an EMBL/GenBank/DDBJ whole genome shotgun (WGS) entry which is preliminary data.</text>
</comment>
<protein>
    <recommendedName>
        <fullName evidence="1">Virulence-associated protein E-like domain-containing protein</fullName>
    </recommendedName>
</protein>
<dbReference type="PANTHER" id="PTHR34985">
    <property type="entry name" value="SLR0554 PROTEIN"/>
    <property type="match status" value="1"/>
</dbReference>
<name>A0A414JB35_9FIRM</name>
<proteinExistence type="predicted"/>
<dbReference type="Proteomes" id="UP000283745">
    <property type="component" value="Unassembled WGS sequence"/>
</dbReference>
<reference evidence="2 3" key="1">
    <citation type="submission" date="2018-08" db="EMBL/GenBank/DDBJ databases">
        <title>A genome reference for cultivated species of the human gut microbiota.</title>
        <authorList>
            <person name="Zou Y."/>
            <person name="Xue W."/>
            <person name="Luo G."/>
        </authorList>
    </citation>
    <scope>NUCLEOTIDE SEQUENCE [LARGE SCALE GENOMIC DNA]</scope>
    <source>
        <strain evidence="2 3">AM28-23</strain>
    </source>
</reference>
<gene>
    <name evidence="2" type="ORF">DW740_00130</name>
</gene>
<dbReference type="Pfam" id="PF05272">
    <property type="entry name" value="VapE-like_dom"/>
    <property type="match status" value="1"/>
</dbReference>
<evidence type="ECO:0000259" key="1">
    <source>
        <dbReference type="Pfam" id="PF05272"/>
    </source>
</evidence>
<evidence type="ECO:0000313" key="2">
    <source>
        <dbReference type="EMBL" id="RHE41765.1"/>
    </source>
</evidence>
<dbReference type="EMBL" id="QSKF01000001">
    <property type="protein sequence ID" value="RHE41765.1"/>
    <property type="molecule type" value="Genomic_DNA"/>
</dbReference>
<evidence type="ECO:0000313" key="3">
    <source>
        <dbReference type="Proteomes" id="UP000283745"/>
    </source>
</evidence>
<accession>A0A414JB35</accession>